<dbReference type="Gene3D" id="2.30.330.10">
    <property type="entry name" value="SpoA-like"/>
    <property type="match status" value="1"/>
</dbReference>
<sequence>MNYQSYIDRGEHTSNYQKRSLILGDAAFTHQQQFWQQLSPTVLMALNQVMTPLQRLGYPEFSKASVANEHEVQKPTQMACWRLFAIYEQQQLIAILRVDPCSLMQLAGSYYGSKEFQWLSPLQPQPKPEQRQAKRIFSSVYEQLDSNYPRTNDIQVQPLGMLESDHFDGGVEFCVQWPDGCELPPLLLWLTPAFANRFYSDSSLVLPERSDFSRELKRKLEQVPITVEVELASITIPLHSLNELKQGDILPINLHQSSPISIAGRRLFSGQVHTQEDSMVVKIADE</sequence>
<name>A0A6H1UCP8_9GAMM</name>
<dbReference type="KEGG" id="fes:HER31_07945"/>
<dbReference type="AlphaFoldDB" id="A0A6H1UCP8"/>
<protein>
    <submittedName>
        <fullName evidence="2">FliM/FliN family flagellar motor switch protein</fullName>
    </submittedName>
</protein>
<dbReference type="SUPFAM" id="SSF101801">
    <property type="entry name" value="Surface presentation of antigens (SPOA)"/>
    <property type="match status" value="1"/>
</dbReference>
<keyword evidence="2" id="KW-0969">Cilium</keyword>
<evidence type="ECO:0000259" key="1">
    <source>
        <dbReference type="Pfam" id="PF01052"/>
    </source>
</evidence>
<dbReference type="InterPro" id="IPR036429">
    <property type="entry name" value="SpoA-like_sf"/>
</dbReference>
<dbReference type="InterPro" id="IPR001543">
    <property type="entry name" value="FliN-like_C"/>
</dbReference>
<proteinExistence type="predicted"/>
<reference evidence="2 3" key="1">
    <citation type="submission" date="2020-04" db="EMBL/GenBank/DDBJ databases">
        <title>Ferrimonas sp. S7 isolated from sea water.</title>
        <authorList>
            <person name="Bae S.S."/>
            <person name="Baek K."/>
        </authorList>
    </citation>
    <scope>NUCLEOTIDE SEQUENCE [LARGE SCALE GENOMIC DNA]</scope>
    <source>
        <strain evidence="2 3">S7</strain>
    </source>
</reference>
<dbReference type="RefSeq" id="WP_168660075.1">
    <property type="nucleotide sequence ID" value="NZ_CP051180.1"/>
</dbReference>
<keyword evidence="3" id="KW-1185">Reference proteome</keyword>
<keyword evidence="2" id="KW-0966">Cell projection</keyword>
<dbReference type="Proteomes" id="UP000501602">
    <property type="component" value="Chromosome"/>
</dbReference>
<evidence type="ECO:0000313" key="3">
    <source>
        <dbReference type="Proteomes" id="UP000501602"/>
    </source>
</evidence>
<keyword evidence="2" id="KW-0282">Flagellum</keyword>
<evidence type="ECO:0000313" key="2">
    <source>
        <dbReference type="EMBL" id="QIZ76814.1"/>
    </source>
</evidence>
<dbReference type="EMBL" id="CP051180">
    <property type="protein sequence ID" value="QIZ76814.1"/>
    <property type="molecule type" value="Genomic_DNA"/>
</dbReference>
<gene>
    <name evidence="2" type="ORF">HER31_07945</name>
</gene>
<dbReference type="Pfam" id="PF01052">
    <property type="entry name" value="FliMN_C"/>
    <property type="match status" value="1"/>
</dbReference>
<organism evidence="2 3">
    <name type="scientific">Ferrimonas lipolytica</name>
    <dbReference type="NCBI Taxonomy" id="2724191"/>
    <lineage>
        <taxon>Bacteria</taxon>
        <taxon>Pseudomonadati</taxon>
        <taxon>Pseudomonadota</taxon>
        <taxon>Gammaproteobacteria</taxon>
        <taxon>Alteromonadales</taxon>
        <taxon>Ferrimonadaceae</taxon>
        <taxon>Ferrimonas</taxon>
    </lineage>
</organism>
<accession>A0A6H1UCP8</accession>
<feature type="domain" description="Flagellar motor switch protein FliN-like C-terminal" evidence="1">
    <location>
        <begin position="219"/>
        <end position="285"/>
    </location>
</feature>